<dbReference type="Proteomes" id="UP000030669">
    <property type="component" value="Unassembled WGS sequence"/>
</dbReference>
<dbReference type="OrthoDB" id="2758521at2759"/>
<keyword evidence="2" id="KW-0812">Transmembrane</keyword>
<proteinExistence type="predicted"/>
<dbReference type="HOGENOM" id="CLU_927663_0_0_1"/>
<evidence type="ECO:0000313" key="4">
    <source>
        <dbReference type="Proteomes" id="UP000030669"/>
    </source>
</evidence>
<dbReference type="OMA" id="YEPANTW"/>
<dbReference type="RefSeq" id="XP_007869709.1">
    <property type="nucleotide sequence ID" value="XM_007871518.1"/>
</dbReference>
<gene>
    <name evidence="3" type="ORF">GLOTRDRAFT_96075</name>
</gene>
<organism evidence="3 4">
    <name type="scientific">Gloeophyllum trabeum (strain ATCC 11539 / FP-39264 / Madison 617)</name>
    <name type="common">Brown rot fungus</name>
    <dbReference type="NCBI Taxonomy" id="670483"/>
    <lineage>
        <taxon>Eukaryota</taxon>
        <taxon>Fungi</taxon>
        <taxon>Dikarya</taxon>
        <taxon>Basidiomycota</taxon>
        <taxon>Agaricomycotina</taxon>
        <taxon>Agaricomycetes</taxon>
        <taxon>Gloeophyllales</taxon>
        <taxon>Gloeophyllaceae</taxon>
        <taxon>Gloeophyllum</taxon>
    </lineage>
</organism>
<dbReference type="KEGG" id="gtr:GLOTRDRAFT_96075"/>
<protein>
    <submittedName>
        <fullName evidence="3">Uncharacterized protein</fullName>
    </submittedName>
</protein>
<dbReference type="STRING" id="670483.S7PW08"/>
<name>S7PW08_GLOTA</name>
<evidence type="ECO:0000313" key="3">
    <source>
        <dbReference type="EMBL" id="EPQ51816.1"/>
    </source>
</evidence>
<evidence type="ECO:0000256" key="1">
    <source>
        <dbReference type="SAM" id="MobiDB-lite"/>
    </source>
</evidence>
<dbReference type="EMBL" id="KB469309">
    <property type="protein sequence ID" value="EPQ51816.1"/>
    <property type="molecule type" value="Genomic_DNA"/>
</dbReference>
<evidence type="ECO:0000256" key="2">
    <source>
        <dbReference type="SAM" id="Phobius"/>
    </source>
</evidence>
<sequence>MAYRGDFQLCNLTLFLRLLMLVHFSAAVMVNITIDDTYGDEKTGLKPNWVVGFEFQSLECQHPGTNPILTTTCLQGVDSSLAYNQTWTGMTINQTTSTLGGLTQLNLTFNGTAIYVYHVIPAINDFSETTFGIAYSLDEDDSKLEAYSKTPHTQYNQLAYSREGLSPSTHTLGVTIGDPGLPQMFFDYAIYTSRSRPHRDPTNSIGYKAPETGGSGISQNLGNILSNPASAGLPSPETETRTPLITNPSLQCTYLESERNRLTILEQEVERLRAEHGQLHVPPAYDELGPPDGMFPGDMA</sequence>
<accession>S7PW08</accession>
<keyword evidence="4" id="KW-1185">Reference proteome</keyword>
<dbReference type="GeneID" id="19309798"/>
<dbReference type="Gene3D" id="2.60.120.260">
    <property type="entry name" value="Galactose-binding domain-like"/>
    <property type="match status" value="1"/>
</dbReference>
<reference evidence="3 4" key="1">
    <citation type="journal article" date="2012" name="Science">
        <title>The Paleozoic origin of enzymatic lignin decomposition reconstructed from 31 fungal genomes.</title>
        <authorList>
            <person name="Floudas D."/>
            <person name="Binder M."/>
            <person name="Riley R."/>
            <person name="Barry K."/>
            <person name="Blanchette R.A."/>
            <person name="Henrissat B."/>
            <person name="Martinez A.T."/>
            <person name="Otillar R."/>
            <person name="Spatafora J.W."/>
            <person name="Yadav J.S."/>
            <person name="Aerts A."/>
            <person name="Benoit I."/>
            <person name="Boyd A."/>
            <person name="Carlson A."/>
            <person name="Copeland A."/>
            <person name="Coutinho P.M."/>
            <person name="de Vries R.P."/>
            <person name="Ferreira P."/>
            <person name="Findley K."/>
            <person name="Foster B."/>
            <person name="Gaskell J."/>
            <person name="Glotzer D."/>
            <person name="Gorecki P."/>
            <person name="Heitman J."/>
            <person name="Hesse C."/>
            <person name="Hori C."/>
            <person name="Igarashi K."/>
            <person name="Jurgens J.A."/>
            <person name="Kallen N."/>
            <person name="Kersten P."/>
            <person name="Kohler A."/>
            <person name="Kuees U."/>
            <person name="Kumar T.K.A."/>
            <person name="Kuo A."/>
            <person name="LaButti K."/>
            <person name="Larrondo L.F."/>
            <person name="Lindquist E."/>
            <person name="Ling A."/>
            <person name="Lombard V."/>
            <person name="Lucas S."/>
            <person name="Lundell T."/>
            <person name="Martin R."/>
            <person name="McLaughlin D.J."/>
            <person name="Morgenstern I."/>
            <person name="Morin E."/>
            <person name="Murat C."/>
            <person name="Nagy L.G."/>
            <person name="Nolan M."/>
            <person name="Ohm R.A."/>
            <person name="Patyshakuliyeva A."/>
            <person name="Rokas A."/>
            <person name="Ruiz-Duenas F.J."/>
            <person name="Sabat G."/>
            <person name="Salamov A."/>
            <person name="Samejima M."/>
            <person name="Schmutz J."/>
            <person name="Slot J.C."/>
            <person name="St John F."/>
            <person name="Stenlid J."/>
            <person name="Sun H."/>
            <person name="Sun S."/>
            <person name="Syed K."/>
            <person name="Tsang A."/>
            <person name="Wiebenga A."/>
            <person name="Young D."/>
            <person name="Pisabarro A."/>
            <person name="Eastwood D.C."/>
            <person name="Martin F."/>
            <person name="Cullen D."/>
            <person name="Grigoriev I.V."/>
            <person name="Hibbett D.S."/>
        </authorList>
    </citation>
    <scope>NUCLEOTIDE SEQUENCE [LARGE SCALE GENOMIC DNA]</scope>
    <source>
        <strain evidence="3 4">ATCC 11539</strain>
    </source>
</reference>
<keyword evidence="2" id="KW-0472">Membrane</keyword>
<feature type="transmembrane region" description="Helical" evidence="2">
    <location>
        <begin position="12"/>
        <end position="34"/>
    </location>
</feature>
<feature type="region of interest" description="Disordered" evidence="1">
    <location>
        <begin position="281"/>
        <end position="300"/>
    </location>
</feature>
<keyword evidence="2" id="KW-1133">Transmembrane helix</keyword>
<dbReference type="AlphaFoldDB" id="S7PW08"/>